<feature type="region of interest" description="Disordered" evidence="1">
    <location>
        <begin position="256"/>
        <end position="280"/>
    </location>
</feature>
<dbReference type="PANTHER" id="PTHR31025:SF27">
    <property type="entry name" value="SI:CH211-193K19.2-RELATED"/>
    <property type="match status" value="1"/>
</dbReference>
<dbReference type="AlphaFoldDB" id="A0AAD6FVW4"/>
<feature type="domain" description="PB1" evidence="2">
    <location>
        <begin position="20"/>
        <end position="70"/>
    </location>
</feature>
<sequence>MAGVTRLLVILEEDSRIKLELPNDIPSSVDEVIQEVTNFCGLTNEIRQQYKDADFGTWVNLTSTSELKDLATLKVINVVPSVTLFLEPVEYSVDKANFQSQDDSSMSSSACSGDTLPVSSPSSDTYRKEQWPKVFLIPTFSHSTETQLRDGNAEYQRSQVRLTPSSKMLSNILETLADKVYSYKSYPSDADFSEVAEALTQTHPCLKEPGSFNHSYGWKQRLKTKMYNYRTYLKSHSSSSDELTVNTVKRKLPTDAHPAKNIKKPRRAESNHYPSLPFNETPESMEQERVALMSEVKKRKNVQTITQKMARTFAFRRQEIVDKKTSLHEMIERWSALFEVQEVNEEFIRVTTIPLEARFMQKLDEKCSELIQVVRKKGGAFWEKTKLLPFVETPTHWSLIRHSNLLARGFIDLAHSFFMFMFFYMFRQCLILNMGESVEDLIKEFLVSEKDEAGQILQRETIAIFVIRDAQAATEDIGIILEGQEVVNKLASVANAVAILLGFLYAFNLEYPKTLKLTFEYIQKVFMELDPKGMATMVKKLYEQLYNRA</sequence>
<accession>A0AAD6FVW4</accession>
<dbReference type="Proteomes" id="UP001219934">
    <property type="component" value="Unassembled WGS sequence"/>
</dbReference>
<proteinExistence type="predicted"/>
<organism evidence="3 4">
    <name type="scientific">Pogonophryne albipinna</name>
    <dbReference type="NCBI Taxonomy" id="1090488"/>
    <lineage>
        <taxon>Eukaryota</taxon>
        <taxon>Metazoa</taxon>
        <taxon>Chordata</taxon>
        <taxon>Craniata</taxon>
        <taxon>Vertebrata</taxon>
        <taxon>Euteleostomi</taxon>
        <taxon>Actinopterygii</taxon>
        <taxon>Neopterygii</taxon>
        <taxon>Teleostei</taxon>
        <taxon>Neoteleostei</taxon>
        <taxon>Acanthomorphata</taxon>
        <taxon>Eupercaria</taxon>
        <taxon>Perciformes</taxon>
        <taxon>Notothenioidei</taxon>
        <taxon>Pogonophryne</taxon>
    </lineage>
</organism>
<comment type="caution">
    <text evidence="3">The sequence shown here is derived from an EMBL/GenBank/DDBJ whole genome shotgun (WGS) entry which is preliminary data.</text>
</comment>
<name>A0AAD6FVW4_9TELE</name>
<evidence type="ECO:0000259" key="2">
    <source>
        <dbReference type="Pfam" id="PF00564"/>
    </source>
</evidence>
<keyword evidence="4" id="KW-1185">Reference proteome</keyword>
<dbReference type="Pfam" id="PF00564">
    <property type="entry name" value="PB1"/>
    <property type="match status" value="1"/>
</dbReference>
<gene>
    <name evidence="3" type="ORF">JOQ06_019750</name>
</gene>
<evidence type="ECO:0000313" key="4">
    <source>
        <dbReference type="Proteomes" id="UP001219934"/>
    </source>
</evidence>
<reference evidence="3" key="1">
    <citation type="submission" date="2022-11" db="EMBL/GenBank/DDBJ databases">
        <title>Chromosome-level genome of Pogonophryne albipinna.</title>
        <authorList>
            <person name="Jo E."/>
        </authorList>
    </citation>
    <scope>NUCLEOTIDE SEQUENCE</scope>
    <source>
        <strain evidence="3">SGF0006</strain>
        <tissue evidence="3">Muscle</tissue>
    </source>
</reference>
<dbReference type="PANTHER" id="PTHR31025">
    <property type="entry name" value="SI:CH211-196P9.1-RELATED"/>
    <property type="match status" value="1"/>
</dbReference>
<protein>
    <recommendedName>
        <fullName evidence="2">PB1 domain-containing protein</fullName>
    </recommendedName>
</protein>
<evidence type="ECO:0000256" key="1">
    <source>
        <dbReference type="SAM" id="MobiDB-lite"/>
    </source>
</evidence>
<evidence type="ECO:0000313" key="3">
    <source>
        <dbReference type="EMBL" id="KAJ4948213.1"/>
    </source>
</evidence>
<feature type="region of interest" description="Disordered" evidence="1">
    <location>
        <begin position="101"/>
        <end position="124"/>
    </location>
</feature>
<dbReference type="EMBL" id="JAPTMU010000001">
    <property type="protein sequence ID" value="KAJ4948213.1"/>
    <property type="molecule type" value="Genomic_DNA"/>
</dbReference>
<dbReference type="InterPro" id="IPR000270">
    <property type="entry name" value="PB1_dom"/>
</dbReference>